<dbReference type="EC" id="6.1.1.19" evidence="3"/>
<dbReference type="FunFam" id="1.10.730.10:FF:000008">
    <property type="entry name" value="Arginine--tRNA ligase"/>
    <property type="match status" value="1"/>
</dbReference>
<dbReference type="GO" id="GO:0006420">
    <property type="term" value="P:arginyl-tRNA aminoacylation"/>
    <property type="evidence" value="ECO:0007669"/>
    <property type="project" value="InterPro"/>
</dbReference>
<sequence length="203" mass="23062">ALEALGYNTSNLRVLIHQFVTLTKGGEKVKMSTRKAEYVTLDELINLVGKDVVRYFFLMRGMNTHLNFDLELAQDQSEKNPVFYLQYAHARICNIIRHGEQQGVTFNKDYNPSLLSHDAEIELMKQLNQFPEIMATVLESLEPRSIANYLQTLASSFHKFYTECHVITDDIPLSQARIALISATKNILAEGLDILGINTPARM</sequence>
<evidence type="ECO:0000256" key="7">
    <source>
        <dbReference type="ARBA" id="ARBA00022840"/>
    </source>
</evidence>
<dbReference type="InterPro" id="IPR009080">
    <property type="entry name" value="tRNAsynth_Ia_anticodon-bd"/>
</dbReference>
<dbReference type="InterPro" id="IPR001278">
    <property type="entry name" value="Arg-tRNA-ligase"/>
</dbReference>
<evidence type="ECO:0000256" key="4">
    <source>
        <dbReference type="ARBA" id="ARBA00022490"/>
    </source>
</evidence>
<feature type="non-terminal residue" evidence="12">
    <location>
        <position position="1"/>
    </location>
</feature>
<dbReference type="AlphaFoldDB" id="X0SQX8"/>
<dbReference type="Pfam" id="PF05746">
    <property type="entry name" value="DALR_1"/>
    <property type="match status" value="1"/>
</dbReference>
<evidence type="ECO:0000313" key="12">
    <source>
        <dbReference type="EMBL" id="GAF83459.1"/>
    </source>
</evidence>
<dbReference type="SUPFAM" id="SSF52374">
    <property type="entry name" value="Nucleotidylyl transferase"/>
    <property type="match status" value="1"/>
</dbReference>
<dbReference type="PANTHER" id="PTHR11956:SF5">
    <property type="entry name" value="ARGININE--TRNA LIGASE, CYTOPLASMIC"/>
    <property type="match status" value="1"/>
</dbReference>
<evidence type="ECO:0000256" key="1">
    <source>
        <dbReference type="ARBA" id="ARBA00004496"/>
    </source>
</evidence>
<dbReference type="PANTHER" id="PTHR11956">
    <property type="entry name" value="ARGINYL-TRNA SYNTHETASE"/>
    <property type="match status" value="1"/>
</dbReference>
<dbReference type="SMART" id="SM00836">
    <property type="entry name" value="DALR_1"/>
    <property type="match status" value="1"/>
</dbReference>
<keyword evidence="5" id="KW-0436">Ligase</keyword>
<gene>
    <name evidence="12" type="ORF">S01H1_06767</name>
</gene>
<evidence type="ECO:0000256" key="3">
    <source>
        <dbReference type="ARBA" id="ARBA00012837"/>
    </source>
</evidence>
<evidence type="ECO:0000256" key="5">
    <source>
        <dbReference type="ARBA" id="ARBA00022598"/>
    </source>
</evidence>
<organism evidence="12">
    <name type="scientific">marine sediment metagenome</name>
    <dbReference type="NCBI Taxonomy" id="412755"/>
    <lineage>
        <taxon>unclassified sequences</taxon>
        <taxon>metagenomes</taxon>
        <taxon>ecological metagenomes</taxon>
    </lineage>
</organism>
<feature type="domain" description="DALR anticodon binding" evidence="11">
    <location>
        <begin position="85"/>
        <end position="203"/>
    </location>
</feature>
<evidence type="ECO:0000256" key="6">
    <source>
        <dbReference type="ARBA" id="ARBA00022741"/>
    </source>
</evidence>
<dbReference type="GO" id="GO:0005737">
    <property type="term" value="C:cytoplasm"/>
    <property type="evidence" value="ECO:0007669"/>
    <property type="project" value="UniProtKB-SubCell"/>
</dbReference>
<dbReference type="InterPro" id="IPR008909">
    <property type="entry name" value="DALR_anticod-bd"/>
</dbReference>
<comment type="caution">
    <text evidence="12">The sequence shown here is derived from an EMBL/GenBank/DDBJ whole genome shotgun (WGS) entry which is preliminary data.</text>
</comment>
<proteinExistence type="inferred from homology"/>
<evidence type="ECO:0000256" key="9">
    <source>
        <dbReference type="ARBA" id="ARBA00023146"/>
    </source>
</evidence>
<comment type="subcellular location">
    <subcellularLocation>
        <location evidence="1">Cytoplasm</location>
    </subcellularLocation>
</comment>
<dbReference type="GO" id="GO:0005524">
    <property type="term" value="F:ATP binding"/>
    <property type="evidence" value="ECO:0007669"/>
    <property type="project" value="UniProtKB-KW"/>
</dbReference>
<evidence type="ECO:0000256" key="10">
    <source>
        <dbReference type="ARBA" id="ARBA00049339"/>
    </source>
</evidence>
<evidence type="ECO:0000256" key="8">
    <source>
        <dbReference type="ARBA" id="ARBA00022917"/>
    </source>
</evidence>
<evidence type="ECO:0000256" key="2">
    <source>
        <dbReference type="ARBA" id="ARBA00005594"/>
    </source>
</evidence>
<dbReference type="SUPFAM" id="SSF47323">
    <property type="entry name" value="Anticodon-binding domain of a subclass of class I aminoacyl-tRNA synthetases"/>
    <property type="match status" value="1"/>
</dbReference>
<keyword evidence="6" id="KW-0547">Nucleotide-binding</keyword>
<comment type="similarity">
    <text evidence="2">Belongs to the class-I aminoacyl-tRNA synthetase family.</text>
</comment>
<dbReference type="GO" id="GO:0004814">
    <property type="term" value="F:arginine-tRNA ligase activity"/>
    <property type="evidence" value="ECO:0007669"/>
    <property type="project" value="UniProtKB-EC"/>
</dbReference>
<protein>
    <recommendedName>
        <fullName evidence="3">arginine--tRNA ligase</fullName>
        <ecNumber evidence="3">6.1.1.19</ecNumber>
    </recommendedName>
</protein>
<dbReference type="InterPro" id="IPR014729">
    <property type="entry name" value="Rossmann-like_a/b/a_fold"/>
</dbReference>
<evidence type="ECO:0000259" key="11">
    <source>
        <dbReference type="SMART" id="SM00836"/>
    </source>
</evidence>
<keyword evidence="4" id="KW-0963">Cytoplasm</keyword>
<name>X0SQX8_9ZZZZ</name>
<comment type="catalytic activity">
    <reaction evidence="10">
        <text>tRNA(Arg) + L-arginine + ATP = L-arginyl-tRNA(Arg) + AMP + diphosphate</text>
        <dbReference type="Rhea" id="RHEA:20301"/>
        <dbReference type="Rhea" id="RHEA-COMP:9658"/>
        <dbReference type="Rhea" id="RHEA-COMP:9673"/>
        <dbReference type="ChEBI" id="CHEBI:30616"/>
        <dbReference type="ChEBI" id="CHEBI:32682"/>
        <dbReference type="ChEBI" id="CHEBI:33019"/>
        <dbReference type="ChEBI" id="CHEBI:78442"/>
        <dbReference type="ChEBI" id="CHEBI:78513"/>
        <dbReference type="ChEBI" id="CHEBI:456215"/>
        <dbReference type="EC" id="6.1.1.19"/>
    </reaction>
</comment>
<dbReference type="Gene3D" id="1.10.730.10">
    <property type="entry name" value="Isoleucyl-tRNA Synthetase, Domain 1"/>
    <property type="match status" value="1"/>
</dbReference>
<keyword evidence="7" id="KW-0067">ATP-binding</keyword>
<dbReference type="Gene3D" id="3.40.50.620">
    <property type="entry name" value="HUPs"/>
    <property type="match status" value="1"/>
</dbReference>
<keyword evidence="8" id="KW-0648">Protein biosynthesis</keyword>
<accession>X0SQX8</accession>
<reference evidence="12" key="1">
    <citation type="journal article" date="2014" name="Front. Microbiol.">
        <title>High frequency of phylogenetically diverse reductive dehalogenase-homologous genes in deep subseafloor sedimentary metagenomes.</title>
        <authorList>
            <person name="Kawai M."/>
            <person name="Futagami T."/>
            <person name="Toyoda A."/>
            <person name="Takaki Y."/>
            <person name="Nishi S."/>
            <person name="Hori S."/>
            <person name="Arai W."/>
            <person name="Tsubouchi T."/>
            <person name="Morono Y."/>
            <person name="Uchiyama I."/>
            <person name="Ito T."/>
            <person name="Fujiyama A."/>
            <person name="Inagaki F."/>
            <person name="Takami H."/>
        </authorList>
    </citation>
    <scope>NUCLEOTIDE SEQUENCE</scope>
    <source>
        <strain evidence="12">Expedition CK06-06</strain>
    </source>
</reference>
<keyword evidence="9" id="KW-0030">Aminoacyl-tRNA synthetase</keyword>
<dbReference type="EMBL" id="BARS01003487">
    <property type="protein sequence ID" value="GAF83459.1"/>
    <property type="molecule type" value="Genomic_DNA"/>
</dbReference>